<feature type="compositionally biased region" description="Polar residues" evidence="1">
    <location>
        <begin position="73"/>
        <end position="88"/>
    </location>
</feature>
<reference evidence="2" key="1">
    <citation type="journal article" date="2020" name="Stud. Mycol.">
        <title>101 Dothideomycetes genomes: a test case for predicting lifestyles and emergence of pathogens.</title>
        <authorList>
            <person name="Haridas S."/>
            <person name="Albert R."/>
            <person name="Binder M."/>
            <person name="Bloem J."/>
            <person name="Labutti K."/>
            <person name="Salamov A."/>
            <person name="Andreopoulos B."/>
            <person name="Baker S."/>
            <person name="Barry K."/>
            <person name="Bills G."/>
            <person name="Bluhm B."/>
            <person name="Cannon C."/>
            <person name="Castanera R."/>
            <person name="Culley D."/>
            <person name="Daum C."/>
            <person name="Ezra D."/>
            <person name="Gonzalez J."/>
            <person name="Henrissat B."/>
            <person name="Kuo A."/>
            <person name="Liang C."/>
            <person name="Lipzen A."/>
            <person name="Lutzoni F."/>
            <person name="Magnuson J."/>
            <person name="Mondo S."/>
            <person name="Nolan M."/>
            <person name="Ohm R."/>
            <person name="Pangilinan J."/>
            <person name="Park H.-J."/>
            <person name="Ramirez L."/>
            <person name="Alfaro M."/>
            <person name="Sun H."/>
            <person name="Tritt A."/>
            <person name="Yoshinaga Y."/>
            <person name="Zwiers L.-H."/>
            <person name="Turgeon B."/>
            <person name="Goodwin S."/>
            <person name="Spatafora J."/>
            <person name="Crous P."/>
            <person name="Grigoriev I."/>
        </authorList>
    </citation>
    <scope>NUCLEOTIDE SEQUENCE</scope>
    <source>
        <strain evidence="2">CBS 122681</strain>
    </source>
</reference>
<dbReference type="InterPro" id="IPR038765">
    <property type="entry name" value="Papain-like_cys_pep_sf"/>
</dbReference>
<dbReference type="Proteomes" id="UP000799324">
    <property type="component" value="Unassembled WGS sequence"/>
</dbReference>
<evidence type="ECO:0000313" key="2">
    <source>
        <dbReference type="EMBL" id="KAF2647522.1"/>
    </source>
</evidence>
<gene>
    <name evidence="2" type="ORF">K491DRAFT_763638</name>
</gene>
<feature type="region of interest" description="Disordered" evidence="1">
    <location>
        <begin position="388"/>
        <end position="415"/>
    </location>
</feature>
<feature type="compositionally biased region" description="Basic and acidic residues" evidence="1">
    <location>
        <begin position="61"/>
        <end position="72"/>
    </location>
</feature>
<organism evidence="2 3">
    <name type="scientific">Lophiostoma macrostomum CBS 122681</name>
    <dbReference type="NCBI Taxonomy" id="1314788"/>
    <lineage>
        <taxon>Eukaryota</taxon>
        <taxon>Fungi</taxon>
        <taxon>Dikarya</taxon>
        <taxon>Ascomycota</taxon>
        <taxon>Pezizomycotina</taxon>
        <taxon>Dothideomycetes</taxon>
        <taxon>Pleosporomycetidae</taxon>
        <taxon>Pleosporales</taxon>
        <taxon>Lophiostomataceae</taxon>
        <taxon>Lophiostoma</taxon>
    </lineage>
</organism>
<evidence type="ECO:0000313" key="3">
    <source>
        <dbReference type="Proteomes" id="UP000799324"/>
    </source>
</evidence>
<protein>
    <submittedName>
        <fullName evidence="2">Uncharacterized protein</fullName>
    </submittedName>
</protein>
<dbReference type="SUPFAM" id="SSF54001">
    <property type="entry name" value="Cysteine proteinases"/>
    <property type="match status" value="1"/>
</dbReference>
<dbReference type="Gene3D" id="3.40.395.10">
    <property type="entry name" value="Adenoviral Proteinase, Chain A"/>
    <property type="match status" value="1"/>
</dbReference>
<proteinExistence type="predicted"/>
<sequence>MGGTRNAARKSTASAKHAEDVWFHWECLNIDGPTPGDSEDPWLCPDCETYCLGTIDEKESAAGDQHRDEHLESTVTEPKVENQSAAQNQRKDTVGARHVGSGPRPTGVQDVHLLQSQKWLSHKIMDAMFKTVLPTTIRLYDAGNVGAKVTPVVHKGEQQYFCFFNTGNHWVGVLIDTTHGTYVIDPLHRDSHTAIAKAKAEDIIRAFPPGVLATEDITTVKLDKKQDDDYNCGIYVFVACLQLIGKNPESIKGMSVHAEYPDTWREVLSRFLSDPAGEHMQDWSPADPTTFKRLQTISESLADGIAFLGAVAYGLQQLASYVNRRTQRALKTEMVEELAPTTSHDQLQQLQKIIEMPQEVLIRFFSFALKHPTFAAVAQTTFRELQASRKSAGRKRTMDDQSGGPVKKRSNTSPGIRIWGDLRKALKDHATFESGRQPIIDFFRDLPEDPLDKFFHDSNLTRDIFDRKGTFQAMFTRRWEYADNIRQRTAAYAVRSIVLCLFFWQFVKGYLKRAAKPDARHRGNDLRFPQVLDDQYFDIYQSLGHGTSPRTDVDGQCHAPPTPVSPNSVGPHLSPEFKTWKKLLADRATAGFKLRKLRDPVGGYGVLALLAKDLGDPPGLKLSINGWNQRDGGLESDSCTAAIKDIRRHARLLKIVMDNDMNRKMQAVVEACMVDKSLLMKHFGNSTPASL</sequence>
<evidence type="ECO:0000256" key="1">
    <source>
        <dbReference type="SAM" id="MobiDB-lite"/>
    </source>
</evidence>
<keyword evidence="3" id="KW-1185">Reference proteome</keyword>
<accession>A0A6A6SJF0</accession>
<dbReference type="EMBL" id="MU004609">
    <property type="protein sequence ID" value="KAF2647522.1"/>
    <property type="molecule type" value="Genomic_DNA"/>
</dbReference>
<name>A0A6A6SJF0_9PLEO</name>
<dbReference type="AlphaFoldDB" id="A0A6A6SJF0"/>
<feature type="region of interest" description="Disordered" evidence="1">
    <location>
        <begin position="61"/>
        <end position="108"/>
    </location>
</feature>